<organism evidence="2 3">
    <name type="scientific">Variovorax paradoxus</name>
    <dbReference type="NCBI Taxonomy" id="34073"/>
    <lineage>
        <taxon>Bacteria</taxon>
        <taxon>Pseudomonadati</taxon>
        <taxon>Pseudomonadota</taxon>
        <taxon>Betaproteobacteria</taxon>
        <taxon>Burkholderiales</taxon>
        <taxon>Comamonadaceae</taxon>
        <taxon>Variovorax</taxon>
    </lineage>
</organism>
<gene>
    <name evidence="2" type="ORF">GFK26_21005</name>
</gene>
<dbReference type="Pfam" id="PF01738">
    <property type="entry name" value="DLH"/>
    <property type="match status" value="1"/>
</dbReference>
<reference evidence="2 3" key="1">
    <citation type="submission" date="2019-10" db="EMBL/GenBank/DDBJ databases">
        <title>Complete genome sequence of Variovorax paradoxus 5C-2.</title>
        <authorList>
            <person name="Gogoleva N.E."/>
            <person name="Balkin A.S."/>
        </authorList>
    </citation>
    <scope>NUCLEOTIDE SEQUENCE [LARGE SCALE GENOMIC DNA]</scope>
    <source>
        <strain evidence="2 3">5C-2</strain>
    </source>
</reference>
<dbReference type="InterPro" id="IPR029058">
    <property type="entry name" value="AB_hydrolase_fold"/>
</dbReference>
<dbReference type="PANTHER" id="PTHR46623:SF6">
    <property type="entry name" value="ALPHA_BETA-HYDROLASES SUPERFAMILY PROTEIN"/>
    <property type="match status" value="1"/>
</dbReference>
<evidence type="ECO:0000313" key="2">
    <source>
        <dbReference type="EMBL" id="QFZ85060.1"/>
    </source>
</evidence>
<name>A0A5Q0M5M6_VARPD</name>
<evidence type="ECO:0000313" key="3">
    <source>
        <dbReference type="Proteomes" id="UP000326780"/>
    </source>
</evidence>
<protein>
    <recommendedName>
        <fullName evidence="1">Dienelactone hydrolase domain-containing protein</fullName>
    </recommendedName>
</protein>
<dbReference type="PANTHER" id="PTHR46623">
    <property type="entry name" value="CARBOXYMETHYLENEBUTENOLIDASE-RELATED"/>
    <property type="match status" value="1"/>
</dbReference>
<dbReference type="EMBL" id="CP045644">
    <property type="protein sequence ID" value="QFZ85060.1"/>
    <property type="molecule type" value="Genomic_DNA"/>
</dbReference>
<dbReference type="Proteomes" id="UP000326780">
    <property type="component" value="Chromosome"/>
</dbReference>
<dbReference type="AlphaFoldDB" id="A0A5Q0M5M6"/>
<feature type="domain" description="Dienelactone hydrolase" evidence="1">
    <location>
        <begin position="29"/>
        <end position="241"/>
    </location>
</feature>
<dbReference type="RefSeq" id="WP_153283678.1">
    <property type="nucleotide sequence ID" value="NZ_CP045644.1"/>
</dbReference>
<evidence type="ECO:0000259" key="1">
    <source>
        <dbReference type="Pfam" id="PF01738"/>
    </source>
</evidence>
<accession>A0A5Q0M5M6</accession>
<dbReference type="Gene3D" id="3.40.50.1820">
    <property type="entry name" value="alpha/beta hydrolase"/>
    <property type="match status" value="1"/>
</dbReference>
<dbReference type="InterPro" id="IPR002925">
    <property type="entry name" value="Dienelactn_hydro"/>
</dbReference>
<dbReference type="InterPro" id="IPR051049">
    <property type="entry name" value="Dienelactone_hydrolase-like"/>
</dbReference>
<sequence length="244" mass="26497">MTRTLNGFDEQLRAITREKALIEVAGGQMEAYSAAPGKGEGPGVIVVTHVFGIDQDMKDVCDELAARGCVALAPNFFWRDQDSGVLAEATDVQRAIGRAMRIDFPKSMDELRRSIEALKRHPHCNGKVVLLGYCFGGPYAWRAACDGLSVDASVSFHGTYVSKYLKPGDKPSCPVVFHYGEHDHLAPAEELAAVKAVADANGCSFVVHPDAGHAYMMPANSHYHPEAARKSWDAALQLIETLRA</sequence>
<proteinExistence type="predicted"/>
<dbReference type="SUPFAM" id="SSF53474">
    <property type="entry name" value="alpha/beta-Hydrolases"/>
    <property type="match status" value="1"/>
</dbReference>
<dbReference type="GO" id="GO:0016787">
    <property type="term" value="F:hydrolase activity"/>
    <property type="evidence" value="ECO:0007669"/>
    <property type="project" value="InterPro"/>
</dbReference>